<dbReference type="Proteomes" id="UP001341840">
    <property type="component" value="Unassembled WGS sequence"/>
</dbReference>
<dbReference type="EMBL" id="JASCZI010151117">
    <property type="protein sequence ID" value="MED6169680.1"/>
    <property type="molecule type" value="Genomic_DNA"/>
</dbReference>
<evidence type="ECO:0000313" key="1">
    <source>
        <dbReference type="EMBL" id="MED6169680.1"/>
    </source>
</evidence>
<comment type="caution">
    <text evidence="1">The sequence shown here is derived from an EMBL/GenBank/DDBJ whole genome shotgun (WGS) entry which is preliminary data.</text>
</comment>
<keyword evidence="2" id="KW-1185">Reference proteome</keyword>
<accession>A0ABU6V7N7</accession>
<organism evidence="1 2">
    <name type="scientific">Stylosanthes scabra</name>
    <dbReference type="NCBI Taxonomy" id="79078"/>
    <lineage>
        <taxon>Eukaryota</taxon>
        <taxon>Viridiplantae</taxon>
        <taxon>Streptophyta</taxon>
        <taxon>Embryophyta</taxon>
        <taxon>Tracheophyta</taxon>
        <taxon>Spermatophyta</taxon>
        <taxon>Magnoliopsida</taxon>
        <taxon>eudicotyledons</taxon>
        <taxon>Gunneridae</taxon>
        <taxon>Pentapetalae</taxon>
        <taxon>rosids</taxon>
        <taxon>fabids</taxon>
        <taxon>Fabales</taxon>
        <taxon>Fabaceae</taxon>
        <taxon>Papilionoideae</taxon>
        <taxon>50 kb inversion clade</taxon>
        <taxon>dalbergioids sensu lato</taxon>
        <taxon>Dalbergieae</taxon>
        <taxon>Pterocarpus clade</taxon>
        <taxon>Stylosanthes</taxon>
    </lineage>
</organism>
<reference evidence="1 2" key="1">
    <citation type="journal article" date="2023" name="Plants (Basel)">
        <title>Bridging the Gap: Combining Genomics and Transcriptomics Approaches to Understand Stylosanthes scabra, an Orphan Legume from the Brazilian Caatinga.</title>
        <authorList>
            <person name="Ferreira-Neto J.R.C."/>
            <person name="da Silva M.D."/>
            <person name="Binneck E."/>
            <person name="de Melo N.F."/>
            <person name="da Silva R.H."/>
            <person name="de Melo A.L.T.M."/>
            <person name="Pandolfi V."/>
            <person name="Bustamante F.O."/>
            <person name="Brasileiro-Vidal A.C."/>
            <person name="Benko-Iseppon A.M."/>
        </authorList>
    </citation>
    <scope>NUCLEOTIDE SEQUENCE [LARGE SCALE GENOMIC DNA]</scope>
    <source>
        <tissue evidence="1">Leaves</tissue>
    </source>
</reference>
<proteinExistence type="predicted"/>
<protein>
    <submittedName>
        <fullName evidence="1">Uncharacterized protein</fullName>
    </submittedName>
</protein>
<name>A0ABU6V7N7_9FABA</name>
<sequence length="71" mass="7831">MLKAKSRSSVQISGRGVKMKRYSAVNLCILFNCYSGLVQICSCSSNPGEIIEMSHVFSSNTKKHLFEGILC</sequence>
<evidence type="ECO:0000313" key="2">
    <source>
        <dbReference type="Proteomes" id="UP001341840"/>
    </source>
</evidence>
<gene>
    <name evidence="1" type="ORF">PIB30_023542</name>
</gene>